<evidence type="ECO:0000313" key="2">
    <source>
        <dbReference type="EMBL" id="MXV51710.1"/>
    </source>
</evidence>
<dbReference type="InterPro" id="IPR029044">
    <property type="entry name" value="Nucleotide-diphossugar_trans"/>
</dbReference>
<dbReference type="Pfam" id="PF00535">
    <property type="entry name" value="Glycos_transf_2"/>
    <property type="match status" value="1"/>
</dbReference>
<dbReference type="EMBL" id="WVHT01000005">
    <property type="protein sequence ID" value="MXV51710.1"/>
    <property type="molecule type" value="Genomic_DNA"/>
</dbReference>
<keyword evidence="2" id="KW-0808">Transferase</keyword>
<gene>
    <name evidence="2" type="ORF">GS399_12065</name>
</gene>
<feature type="domain" description="Glycosyltransferase 2-like" evidence="1">
    <location>
        <begin position="3"/>
        <end position="158"/>
    </location>
</feature>
<name>A0A7K1YBA3_9SPHI</name>
<dbReference type="Proteomes" id="UP000466586">
    <property type="component" value="Unassembled WGS sequence"/>
</dbReference>
<sequence>MISVCMASYNGGKFIKQQLESILKQLSTDDEVIISDDSSTDDTLKVIHSLNDNRIKIISNQNFKNPIFNFENALKKANGEFIFLADQDDIWVEGKVEHMTKLLCQYDMVVTDHSIINEEGEDILESYFLKVSSGPGVVKNLVKNTYFGCCMAFRARVLNYALPFPQYIPMHDIWLGFVADLFFKVKFIDHPYTKYRKHSNNASNATEVVSSNNLRTKIKYRVNIIRYIPNLIYRKLHKD</sequence>
<comment type="caution">
    <text evidence="2">The sequence shown here is derived from an EMBL/GenBank/DDBJ whole genome shotgun (WGS) entry which is preliminary data.</text>
</comment>
<reference evidence="2 3" key="1">
    <citation type="submission" date="2019-11" db="EMBL/GenBank/DDBJ databases">
        <title>Pedobacter sp. HMF7647 Genome sequencing and assembly.</title>
        <authorList>
            <person name="Kang H."/>
            <person name="Kim H."/>
            <person name="Joh K."/>
        </authorList>
    </citation>
    <scope>NUCLEOTIDE SEQUENCE [LARGE SCALE GENOMIC DNA]</scope>
    <source>
        <strain evidence="2 3">HMF7647</strain>
    </source>
</reference>
<dbReference type="CDD" id="cd04196">
    <property type="entry name" value="GT_2_like_d"/>
    <property type="match status" value="1"/>
</dbReference>
<protein>
    <submittedName>
        <fullName evidence="2">Glycosyltransferase</fullName>
    </submittedName>
</protein>
<dbReference type="PANTHER" id="PTHR22916:SF3">
    <property type="entry name" value="UDP-GLCNAC:BETAGAL BETA-1,3-N-ACETYLGLUCOSAMINYLTRANSFERASE-LIKE PROTEIN 1"/>
    <property type="match status" value="1"/>
</dbReference>
<organism evidence="2 3">
    <name type="scientific">Hufsiella arboris</name>
    <dbReference type="NCBI Taxonomy" id="2695275"/>
    <lineage>
        <taxon>Bacteria</taxon>
        <taxon>Pseudomonadati</taxon>
        <taxon>Bacteroidota</taxon>
        <taxon>Sphingobacteriia</taxon>
        <taxon>Sphingobacteriales</taxon>
        <taxon>Sphingobacteriaceae</taxon>
        <taxon>Hufsiella</taxon>
    </lineage>
</organism>
<dbReference type="PANTHER" id="PTHR22916">
    <property type="entry name" value="GLYCOSYLTRANSFERASE"/>
    <property type="match status" value="1"/>
</dbReference>
<evidence type="ECO:0000313" key="3">
    <source>
        <dbReference type="Proteomes" id="UP000466586"/>
    </source>
</evidence>
<dbReference type="InterPro" id="IPR001173">
    <property type="entry name" value="Glyco_trans_2-like"/>
</dbReference>
<accession>A0A7K1YBA3</accession>
<dbReference type="GO" id="GO:0016758">
    <property type="term" value="F:hexosyltransferase activity"/>
    <property type="evidence" value="ECO:0007669"/>
    <property type="project" value="UniProtKB-ARBA"/>
</dbReference>
<keyword evidence="3" id="KW-1185">Reference proteome</keyword>
<dbReference type="SUPFAM" id="SSF53448">
    <property type="entry name" value="Nucleotide-diphospho-sugar transferases"/>
    <property type="match status" value="1"/>
</dbReference>
<dbReference type="RefSeq" id="WP_160844892.1">
    <property type="nucleotide sequence ID" value="NZ_WVHT01000005.1"/>
</dbReference>
<dbReference type="Gene3D" id="3.90.550.10">
    <property type="entry name" value="Spore Coat Polysaccharide Biosynthesis Protein SpsA, Chain A"/>
    <property type="match status" value="1"/>
</dbReference>
<dbReference type="AlphaFoldDB" id="A0A7K1YBA3"/>
<proteinExistence type="predicted"/>
<evidence type="ECO:0000259" key="1">
    <source>
        <dbReference type="Pfam" id="PF00535"/>
    </source>
</evidence>